<evidence type="ECO:0000256" key="1">
    <source>
        <dbReference type="ARBA" id="ARBA00023002"/>
    </source>
</evidence>
<dbReference type="PANTHER" id="PTHR43364">
    <property type="entry name" value="NADH-SPECIFIC METHYLGLYOXAL REDUCTASE-RELATED"/>
    <property type="match status" value="1"/>
</dbReference>
<keyword evidence="1" id="KW-0560">Oxidoreductase</keyword>
<dbReference type="Proteomes" id="UP001596137">
    <property type="component" value="Unassembled WGS sequence"/>
</dbReference>
<dbReference type="InterPro" id="IPR020471">
    <property type="entry name" value="AKR"/>
</dbReference>
<dbReference type="SUPFAM" id="SSF51430">
    <property type="entry name" value="NAD(P)-linked oxidoreductase"/>
    <property type="match status" value="1"/>
</dbReference>
<gene>
    <name evidence="4" type="ORF">ACFP1K_26970</name>
</gene>
<feature type="domain" description="NADP-dependent oxidoreductase" evidence="3">
    <location>
        <begin position="17"/>
        <end position="316"/>
    </location>
</feature>
<dbReference type="Gene3D" id="3.20.20.100">
    <property type="entry name" value="NADP-dependent oxidoreductase domain"/>
    <property type="match status" value="1"/>
</dbReference>
<proteinExistence type="predicted"/>
<name>A0ABW1NQT0_9ACTN</name>
<feature type="region of interest" description="Disordered" evidence="2">
    <location>
        <begin position="319"/>
        <end position="342"/>
    </location>
</feature>
<dbReference type="Pfam" id="PF00248">
    <property type="entry name" value="Aldo_ket_red"/>
    <property type="match status" value="1"/>
</dbReference>
<dbReference type="RefSeq" id="WP_380758312.1">
    <property type="nucleotide sequence ID" value="NZ_JBHSRF010000050.1"/>
</dbReference>
<protein>
    <submittedName>
        <fullName evidence="4">Aldo/keto reductase</fullName>
    </submittedName>
</protein>
<dbReference type="EMBL" id="JBHSRF010000050">
    <property type="protein sequence ID" value="MFC6084832.1"/>
    <property type="molecule type" value="Genomic_DNA"/>
</dbReference>
<dbReference type="PRINTS" id="PR00069">
    <property type="entry name" value="ALDKETRDTASE"/>
</dbReference>
<dbReference type="PANTHER" id="PTHR43364:SF4">
    <property type="entry name" value="NAD(P)-LINKED OXIDOREDUCTASE SUPERFAMILY PROTEIN"/>
    <property type="match status" value="1"/>
</dbReference>
<accession>A0ABW1NQT0</accession>
<comment type="caution">
    <text evidence="4">The sequence shown here is derived from an EMBL/GenBank/DDBJ whole genome shotgun (WGS) entry which is preliminary data.</text>
</comment>
<dbReference type="InterPro" id="IPR036812">
    <property type="entry name" value="NAD(P)_OxRdtase_dom_sf"/>
</dbReference>
<evidence type="ECO:0000313" key="4">
    <source>
        <dbReference type="EMBL" id="MFC6084832.1"/>
    </source>
</evidence>
<sequence>MQRRILGGTGISVSEFALGAMMFGPLGNDDRDDGVRIIHRALDAGINFVDTADIYSAGASEEIVGQALKGRRDDVVLATKAHGSMGPDPNHGGNSRRWLVREVENSLRRLGTDHIDLYQIHRPDPATDIDETLGALTDLVRAGKVRAVGSSTFPAELIVEAQWVSERRGHVRFRTEQPPYSILARGIEAAVLPTTQKYGMGVLTWGPLSAGWLSGRYRSAEDIDLTGGNRSRVERHKFDVSLPENARKLQAVTELAKLADEAGLSLPHLALAFVLSHPAITSVIIGPRTMDHLESLLTGAGTTLTADILDRIDEIVPPGTDLNPGDSYYTPPSLTDKALRRR</sequence>
<evidence type="ECO:0000256" key="2">
    <source>
        <dbReference type="SAM" id="MobiDB-lite"/>
    </source>
</evidence>
<organism evidence="4 5">
    <name type="scientific">Sphaerisporangium aureirubrum</name>
    <dbReference type="NCBI Taxonomy" id="1544736"/>
    <lineage>
        <taxon>Bacteria</taxon>
        <taxon>Bacillati</taxon>
        <taxon>Actinomycetota</taxon>
        <taxon>Actinomycetes</taxon>
        <taxon>Streptosporangiales</taxon>
        <taxon>Streptosporangiaceae</taxon>
        <taxon>Sphaerisporangium</taxon>
    </lineage>
</organism>
<evidence type="ECO:0000259" key="3">
    <source>
        <dbReference type="Pfam" id="PF00248"/>
    </source>
</evidence>
<reference evidence="5" key="1">
    <citation type="journal article" date="2019" name="Int. J. Syst. Evol. Microbiol.">
        <title>The Global Catalogue of Microorganisms (GCM) 10K type strain sequencing project: providing services to taxonomists for standard genome sequencing and annotation.</title>
        <authorList>
            <consortium name="The Broad Institute Genomics Platform"/>
            <consortium name="The Broad Institute Genome Sequencing Center for Infectious Disease"/>
            <person name="Wu L."/>
            <person name="Ma J."/>
        </authorList>
    </citation>
    <scope>NUCLEOTIDE SEQUENCE [LARGE SCALE GENOMIC DNA]</scope>
    <source>
        <strain evidence="5">JCM 30346</strain>
    </source>
</reference>
<dbReference type="InterPro" id="IPR050523">
    <property type="entry name" value="AKR_Detox_Biosynth"/>
</dbReference>
<keyword evidence="5" id="KW-1185">Reference proteome</keyword>
<evidence type="ECO:0000313" key="5">
    <source>
        <dbReference type="Proteomes" id="UP001596137"/>
    </source>
</evidence>
<dbReference type="InterPro" id="IPR023210">
    <property type="entry name" value="NADP_OxRdtase_dom"/>
</dbReference>